<organism evidence="1">
    <name type="scientific">Spodoptera frugiperda</name>
    <name type="common">Fall armyworm</name>
    <dbReference type="NCBI Taxonomy" id="7108"/>
    <lineage>
        <taxon>Eukaryota</taxon>
        <taxon>Metazoa</taxon>
        <taxon>Ecdysozoa</taxon>
        <taxon>Arthropoda</taxon>
        <taxon>Hexapoda</taxon>
        <taxon>Insecta</taxon>
        <taxon>Pterygota</taxon>
        <taxon>Neoptera</taxon>
        <taxon>Endopterygota</taxon>
        <taxon>Lepidoptera</taxon>
        <taxon>Glossata</taxon>
        <taxon>Ditrysia</taxon>
        <taxon>Noctuoidea</taxon>
        <taxon>Noctuidae</taxon>
        <taxon>Amphipyrinae</taxon>
        <taxon>Spodoptera</taxon>
    </lineage>
</organism>
<dbReference type="AlphaFoldDB" id="A0A2H1WDP8"/>
<dbReference type="EMBL" id="ODYU01007944">
    <property type="protein sequence ID" value="SOQ51157.1"/>
    <property type="molecule type" value="Genomic_DNA"/>
</dbReference>
<gene>
    <name evidence="1" type="ORF">SFRICE_035856</name>
</gene>
<accession>A0A2H1WDP8</accession>
<reference evidence="1" key="1">
    <citation type="submission" date="2016-07" db="EMBL/GenBank/DDBJ databases">
        <authorList>
            <person name="Bretaudeau A."/>
        </authorList>
    </citation>
    <scope>NUCLEOTIDE SEQUENCE</scope>
    <source>
        <strain evidence="1">Rice</strain>
        <tissue evidence="1">Whole body</tissue>
    </source>
</reference>
<name>A0A2H1WDP8_SPOFR</name>
<sequence>MLWGLWTINFNGKKWFTVFSFGLRSTEDAERSGRPKDVSTPEIIEKIHDMVLADRRLKLKLQADVR</sequence>
<protein>
    <submittedName>
        <fullName evidence="1">SFRICE_035856</fullName>
    </submittedName>
</protein>
<proteinExistence type="predicted"/>
<evidence type="ECO:0000313" key="1">
    <source>
        <dbReference type="EMBL" id="SOQ51157.1"/>
    </source>
</evidence>